<proteinExistence type="predicted"/>
<keyword evidence="3" id="KW-1185">Reference proteome</keyword>
<comment type="caution">
    <text evidence="2">The sequence shown here is derived from an EMBL/GenBank/DDBJ whole genome shotgun (WGS) entry which is preliminary data.</text>
</comment>
<dbReference type="AlphaFoldDB" id="A0A0W0ZNW6"/>
<dbReference type="PATRIC" id="fig|947033.5.peg.571"/>
<gene>
    <name evidence="2" type="ORF">Lste_0534</name>
</gene>
<sequence length="114" mass="12988">MRNKLLALFVVMAPISCYAAGQYSCTPNADKEIKRAITNYIVKTDISSKDVTIYAKKCVGDYAYAEVVPNKPITDNAMVYLHKESNGWQIMNWGTSFDQEFLDKLPQELRKPYP</sequence>
<feature type="chain" id="PRO_5006918897" evidence="1">
    <location>
        <begin position="20"/>
        <end position="114"/>
    </location>
</feature>
<organism evidence="2 3">
    <name type="scientific">Legionella steelei</name>
    <dbReference type="NCBI Taxonomy" id="947033"/>
    <lineage>
        <taxon>Bacteria</taxon>
        <taxon>Pseudomonadati</taxon>
        <taxon>Pseudomonadota</taxon>
        <taxon>Gammaproteobacteria</taxon>
        <taxon>Legionellales</taxon>
        <taxon>Legionellaceae</taxon>
        <taxon>Legionella</taxon>
    </lineage>
</organism>
<feature type="signal peptide" evidence="1">
    <location>
        <begin position="1"/>
        <end position="19"/>
    </location>
</feature>
<evidence type="ECO:0000313" key="3">
    <source>
        <dbReference type="Proteomes" id="UP000054926"/>
    </source>
</evidence>
<keyword evidence="1" id="KW-0732">Signal</keyword>
<evidence type="ECO:0000313" key="2">
    <source>
        <dbReference type="EMBL" id="KTD70756.1"/>
    </source>
</evidence>
<dbReference type="EMBL" id="LNYY01000008">
    <property type="protein sequence ID" value="KTD70756.1"/>
    <property type="molecule type" value="Genomic_DNA"/>
</dbReference>
<evidence type="ECO:0000256" key="1">
    <source>
        <dbReference type="SAM" id="SignalP"/>
    </source>
</evidence>
<dbReference type="STRING" id="947033.Lste_0534"/>
<protein>
    <submittedName>
        <fullName evidence="2">Uncharacterized protein</fullName>
    </submittedName>
</protein>
<dbReference type="OrthoDB" id="5650107at2"/>
<dbReference type="RefSeq" id="WP_058509555.1">
    <property type="nucleotide sequence ID" value="NZ_DAIOMV010000001.1"/>
</dbReference>
<accession>A0A0W0ZNW6</accession>
<dbReference type="Proteomes" id="UP000054926">
    <property type="component" value="Unassembled WGS sequence"/>
</dbReference>
<reference evidence="2 3" key="1">
    <citation type="submission" date="2015-11" db="EMBL/GenBank/DDBJ databases">
        <title>Genomic analysis of 38 Legionella species identifies large and diverse effector repertoires.</title>
        <authorList>
            <person name="Burstein D."/>
            <person name="Amaro F."/>
            <person name="Zusman T."/>
            <person name="Lifshitz Z."/>
            <person name="Cohen O."/>
            <person name="Gilbert J.A."/>
            <person name="Pupko T."/>
            <person name="Shuman H.A."/>
            <person name="Segal G."/>
        </authorList>
    </citation>
    <scope>NUCLEOTIDE SEQUENCE [LARGE SCALE GENOMIC DNA]</scope>
    <source>
        <strain evidence="2 3">IMVS3376</strain>
    </source>
</reference>
<name>A0A0W0ZNW6_9GAMM</name>